<dbReference type="Gene3D" id="3.20.20.80">
    <property type="entry name" value="Glycosidases"/>
    <property type="match status" value="1"/>
</dbReference>
<feature type="signal peptide" evidence="2">
    <location>
        <begin position="1"/>
        <end position="28"/>
    </location>
</feature>
<evidence type="ECO:0000256" key="1">
    <source>
        <dbReference type="SAM" id="MobiDB-lite"/>
    </source>
</evidence>
<dbReference type="SUPFAM" id="SSF51445">
    <property type="entry name" value="(Trans)glycosidases"/>
    <property type="match status" value="1"/>
</dbReference>
<sequence length="341" mass="37092">MAVTKLLNLLAISCLAIIASFGPVPVSALSVESVHHARRDHHVLAAKKRGNSSKRCKPRSTTPAPSPSPTTSKKPAPKPTSSKDVAPPSPTPPSGGGDSGARKVGIAFTGGDESAITQFWSWKTQFYYTWSPWCIDAADKVGFQCCRMLWGFKQIDDFTKNARPGHGNCAMGPNEPNEPSQSNMSPQDAAGLWKQYLEPLHDNGYTLISPACTNAPSGKTWMQDFFKACDGCHVDRLAVHFYGTDAQDLIDYVEDMHATFGKQVWVTEFACQDFSGGQQSNQQQVTEFMQKVTAYMDHTDKVGQYFAFGALTNMGNVNPKNQLLNPSGSGLTSLGKLYIGE</sequence>
<organism evidence="4 5">
    <name type="scientific">Agaricus bisporus var. burnettii</name>
    <dbReference type="NCBI Taxonomy" id="192524"/>
    <lineage>
        <taxon>Eukaryota</taxon>
        <taxon>Fungi</taxon>
        <taxon>Dikarya</taxon>
        <taxon>Basidiomycota</taxon>
        <taxon>Agaricomycotina</taxon>
        <taxon>Agaricomycetes</taxon>
        <taxon>Agaricomycetidae</taxon>
        <taxon>Agaricales</taxon>
        <taxon>Agaricineae</taxon>
        <taxon>Agaricaceae</taxon>
        <taxon>Agaricus</taxon>
    </lineage>
</organism>
<feature type="region of interest" description="Disordered" evidence="1">
    <location>
        <begin position="166"/>
        <end position="187"/>
    </location>
</feature>
<feature type="chain" id="PRO_5034263094" evidence="2">
    <location>
        <begin position="29"/>
        <end position="341"/>
    </location>
</feature>
<dbReference type="GO" id="GO:0071966">
    <property type="term" value="P:fungal-type cell wall polysaccharide metabolic process"/>
    <property type="evidence" value="ECO:0007669"/>
    <property type="project" value="TreeGrafter"/>
</dbReference>
<feature type="compositionally biased region" description="Polar residues" evidence="1">
    <location>
        <begin position="177"/>
        <end position="186"/>
    </location>
</feature>
<feature type="compositionally biased region" description="Low complexity" evidence="1">
    <location>
        <begin position="59"/>
        <end position="83"/>
    </location>
</feature>
<name>A0A8H7KHE0_AGABI</name>
<reference evidence="4 5" key="1">
    <citation type="journal article" name="Sci. Rep.">
        <title>Telomere-to-telomere assembled and centromere annotated genomes of the two main subspecies of the button mushroom Agaricus bisporus reveal especially polymorphic chromosome ends.</title>
        <authorList>
            <person name="Sonnenberg A.S.M."/>
            <person name="Sedaghat-Telgerd N."/>
            <person name="Lavrijssen B."/>
            <person name="Ohm R.A."/>
            <person name="Hendrickx P.M."/>
            <person name="Scholtmeijer K."/>
            <person name="Baars J.J.P."/>
            <person name="van Peer A."/>
        </authorList>
    </citation>
    <scope>NUCLEOTIDE SEQUENCE [LARGE SCALE GENOMIC DNA]</scope>
    <source>
        <strain evidence="4 5">H119_p4</strain>
    </source>
</reference>
<dbReference type="InterPro" id="IPR053183">
    <property type="entry name" value="ASL1"/>
</dbReference>
<dbReference type="InterPro" id="IPR017853">
    <property type="entry name" value="GH"/>
</dbReference>
<feature type="compositionally biased region" description="Basic residues" evidence="1">
    <location>
        <begin position="43"/>
        <end position="58"/>
    </location>
</feature>
<gene>
    <name evidence="4" type="ORF">Agabi119p4_4480</name>
</gene>
<protein>
    <submittedName>
        <fullName evidence="4">CAZyme family GH128</fullName>
    </submittedName>
</protein>
<dbReference type="GO" id="GO:0009277">
    <property type="term" value="C:fungal-type cell wall"/>
    <property type="evidence" value="ECO:0007669"/>
    <property type="project" value="TreeGrafter"/>
</dbReference>
<proteinExistence type="predicted"/>
<dbReference type="PANTHER" id="PTHR34154:SF3">
    <property type="entry name" value="ALKALI-SENSITIVE LINKAGE PROTEIN 1"/>
    <property type="match status" value="1"/>
</dbReference>
<comment type="caution">
    <text evidence="4">The sequence shown here is derived from an EMBL/GenBank/DDBJ whole genome shotgun (WGS) entry which is preliminary data.</text>
</comment>
<evidence type="ECO:0000256" key="2">
    <source>
        <dbReference type="SAM" id="SignalP"/>
    </source>
</evidence>
<accession>A0A8H7KHE0</accession>
<dbReference type="InterPro" id="IPR024655">
    <property type="entry name" value="Asl1_glyco_hydro_catalytic"/>
</dbReference>
<feature type="region of interest" description="Disordered" evidence="1">
    <location>
        <begin position="43"/>
        <end position="105"/>
    </location>
</feature>
<feature type="domain" description="Asl1-like glycosyl hydrolase catalytic" evidence="3">
    <location>
        <begin position="105"/>
        <end position="338"/>
    </location>
</feature>
<evidence type="ECO:0000259" key="3">
    <source>
        <dbReference type="Pfam" id="PF11790"/>
    </source>
</evidence>
<dbReference type="Pfam" id="PF11790">
    <property type="entry name" value="Glyco_hydro_cc"/>
    <property type="match status" value="1"/>
</dbReference>
<dbReference type="EMBL" id="JABXXO010000006">
    <property type="protein sequence ID" value="KAF7776087.1"/>
    <property type="molecule type" value="Genomic_DNA"/>
</dbReference>
<dbReference type="Proteomes" id="UP000629468">
    <property type="component" value="Unassembled WGS sequence"/>
</dbReference>
<evidence type="ECO:0000313" key="5">
    <source>
        <dbReference type="Proteomes" id="UP000629468"/>
    </source>
</evidence>
<dbReference type="AlphaFoldDB" id="A0A8H7KHE0"/>
<evidence type="ECO:0000313" key="4">
    <source>
        <dbReference type="EMBL" id="KAF7776087.1"/>
    </source>
</evidence>
<keyword evidence="2" id="KW-0732">Signal</keyword>
<dbReference type="PANTHER" id="PTHR34154">
    <property type="entry name" value="ALKALI-SENSITIVE LINKAGE PROTEIN 1"/>
    <property type="match status" value="1"/>
</dbReference>